<name>A0AAN5D864_9BILA</name>
<gene>
    <name evidence="2" type="ORF">PMAYCL1PPCAC_28803</name>
</gene>
<sequence>ADVQRKKTMDMVEKNWEDFHRLKTQSMALEITQIDNRRGAMHRERMPKEVAQTTAKNLYMLCSDLQRLTFHLNQKTDLTRLIDETLTLAEAIAPLYGAKEDFVDSRENTSSTNVSISNGSSSGAASETSSASSSGSVPTSSNSKKAGASYRIPCYRTPNFDHSIRANPLGSGKDTVAVSIPPVLKIDPKYSTRKNVYIDGPSLREKSSNYYWDKDVSLIDYGIRLSIGSFQFAAIPQGANDKPPEPVPVIPSGTVPSIDHPFDSPLLPADSTIVPPPSTLPTPTLPLAAPITVPAAATPVVQQPSAAPAAAPTDVPAATAAAPVSAAAAAEAASDVSLSVDSDSLPLTKVKKKKSSSRRSSKERKSE</sequence>
<evidence type="ECO:0000313" key="3">
    <source>
        <dbReference type="Proteomes" id="UP001328107"/>
    </source>
</evidence>
<feature type="compositionally biased region" description="Basic residues" evidence="1">
    <location>
        <begin position="349"/>
        <end position="367"/>
    </location>
</feature>
<dbReference type="Proteomes" id="UP001328107">
    <property type="component" value="Unassembled WGS sequence"/>
</dbReference>
<comment type="caution">
    <text evidence="2">The sequence shown here is derived from an EMBL/GenBank/DDBJ whole genome shotgun (WGS) entry which is preliminary data.</text>
</comment>
<keyword evidence="3" id="KW-1185">Reference proteome</keyword>
<feature type="non-terminal residue" evidence="2">
    <location>
        <position position="1"/>
    </location>
</feature>
<feature type="region of interest" description="Disordered" evidence="1">
    <location>
        <begin position="334"/>
        <end position="367"/>
    </location>
</feature>
<proteinExistence type="predicted"/>
<accession>A0AAN5D864</accession>
<feature type="compositionally biased region" description="Low complexity" evidence="1">
    <location>
        <begin position="110"/>
        <end position="143"/>
    </location>
</feature>
<evidence type="ECO:0000256" key="1">
    <source>
        <dbReference type="SAM" id="MobiDB-lite"/>
    </source>
</evidence>
<evidence type="ECO:0000313" key="2">
    <source>
        <dbReference type="EMBL" id="GMR58608.1"/>
    </source>
</evidence>
<organism evidence="2 3">
    <name type="scientific">Pristionchus mayeri</name>
    <dbReference type="NCBI Taxonomy" id="1317129"/>
    <lineage>
        <taxon>Eukaryota</taxon>
        <taxon>Metazoa</taxon>
        <taxon>Ecdysozoa</taxon>
        <taxon>Nematoda</taxon>
        <taxon>Chromadorea</taxon>
        <taxon>Rhabditida</taxon>
        <taxon>Rhabditina</taxon>
        <taxon>Diplogasteromorpha</taxon>
        <taxon>Diplogasteroidea</taxon>
        <taxon>Neodiplogasteridae</taxon>
        <taxon>Pristionchus</taxon>
    </lineage>
</organism>
<feature type="compositionally biased region" description="Low complexity" evidence="1">
    <location>
        <begin position="334"/>
        <end position="348"/>
    </location>
</feature>
<feature type="region of interest" description="Disordered" evidence="1">
    <location>
        <begin position="109"/>
        <end position="148"/>
    </location>
</feature>
<feature type="non-terminal residue" evidence="2">
    <location>
        <position position="367"/>
    </location>
</feature>
<protein>
    <submittedName>
        <fullName evidence="2">Uncharacterized protein</fullName>
    </submittedName>
</protein>
<reference evidence="3" key="1">
    <citation type="submission" date="2022-10" db="EMBL/GenBank/DDBJ databases">
        <title>Genome assembly of Pristionchus species.</title>
        <authorList>
            <person name="Yoshida K."/>
            <person name="Sommer R.J."/>
        </authorList>
    </citation>
    <scope>NUCLEOTIDE SEQUENCE [LARGE SCALE GENOMIC DNA]</scope>
    <source>
        <strain evidence="3">RS5460</strain>
    </source>
</reference>
<dbReference type="AlphaFoldDB" id="A0AAN5D864"/>
<dbReference type="EMBL" id="BTRK01000006">
    <property type="protein sequence ID" value="GMR58608.1"/>
    <property type="molecule type" value="Genomic_DNA"/>
</dbReference>